<name>A0A564SP31_9FIRM</name>
<evidence type="ECO:0000313" key="1">
    <source>
        <dbReference type="EMBL" id="VUW96927.1"/>
    </source>
</evidence>
<evidence type="ECO:0000313" key="2">
    <source>
        <dbReference type="Proteomes" id="UP000363661"/>
    </source>
</evidence>
<protein>
    <recommendedName>
        <fullName evidence="3">AP2 domain</fullName>
    </recommendedName>
</protein>
<dbReference type="RefSeq" id="WP_144366443.1">
    <property type="nucleotide sequence ID" value="NZ_CABHNA010000026.1"/>
</dbReference>
<dbReference type="SUPFAM" id="SSF54171">
    <property type="entry name" value="DNA-binding domain"/>
    <property type="match status" value="1"/>
</dbReference>
<sequence length="184" mass="21332">MGRRPADLSGRKFGMLTAKYATEKRDKRGSVYWHCVCDCGNEVDVTAAGLVHGNYHSCGCLQKKNRQEIAQRRHLVDGTCVEVLEKRKSRKDNMSGFRGVFQLKNCDRYRVDIGFKGKRYYVGLFDNYDEAVQARLAAENLIHNGFIQKWKEWNEKEKEDPKWGEEHPLVFDVKKEDGEIRVSV</sequence>
<dbReference type="AlphaFoldDB" id="A0A564SP31"/>
<organism evidence="1 2">
    <name type="scientific">[Ruminococcus] torques</name>
    <dbReference type="NCBI Taxonomy" id="33039"/>
    <lineage>
        <taxon>Bacteria</taxon>
        <taxon>Bacillati</taxon>
        <taxon>Bacillota</taxon>
        <taxon>Clostridia</taxon>
        <taxon>Lachnospirales</taxon>
        <taxon>Lachnospiraceae</taxon>
        <taxon>Mediterraneibacter</taxon>
    </lineage>
</organism>
<gene>
    <name evidence="1" type="ORF">RTSSTS7063_00023</name>
</gene>
<reference evidence="1 2" key="1">
    <citation type="submission" date="2019-07" db="EMBL/GenBank/DDBJ databases">
        <authorList>
            <person name="Hibberd C M."/>
            <person name="Gehrig L. J."/>
            <person name="Chang H.-W."/>
            <person name="Venkatesh S."/>
        </authorList>
    </citation>
    <scope>NUCLEOTIDE SEQUENCE [LARGE SCALE GENOMIC DNA]</scope>
    <source>
        <strain evidence="1">Ruminococcus_torques_SSTS_Bg7063</strain>
    </source>
</reference>
<dbReference type="EMBL" id="CABHNA010000026">
    <property type="protein sequence ID" value="VUW96927.1"/>
    <property type="molecule type" value="Genomic_DNA"/>
</dbReference>
<dbReference type="InterPro" id="IPR016177">
    <property type="entry name" value="DNA-bd_dom_sf"/>
</dbReference>
<evidence type="ECO:0008006" key="3">
    <source>
        <dbReference type="Google" id="ProtNLM"/>
    </source>
</evidence>
<keyword evidence="2" id="KW-1185">Reference proteome</keyword>
<dbReference type="Proteomes" id="UP000363661">
    <property type="component" value="Unassembled WGS sequence"/>
</dbReference>
<accession>A0A564SP31</accession>
<dbReference type="GO" id="GO:0003677">
    <property type="term" value="F:DNA binding"/>
    <property type="evidence" value="ECO:0007669"/>
    <property type="project" value="InterPro"/>
</dbReference>
<proteinExistence type="predicted"/>